<dbReference type="SFLD" id="SFLDG01140">
    <property type="entry name" value="C2.B:_Phosphomannomutase_and_P"/>
    <property type="match status" value="1"/>
</dbReference>
<comment type="caution">
    <text evidence="1">The sequence shown here is derived from an EMBL/GenBank/DDBJ whole genome shotgun (WGS) entry which is preliminary data.</text>
</comment>
<dbReference type="Gene3D" id="3.40.50.1000">
    <property type="entry name" value="HAD superfamily/HAD-like"/>
    <property type="match status" value="1"/>
</dbReference>
<name>A0A150LQ21_9BACI</name>
<dbReference type="GO" id="GO:0000287">
    <property type="term" value="F:magnesium ion binding"/>
    <property type="evidence" value="ECO:0007669"/>
    <property type="project" value="TreeGrafter"/>
</dbReference>
<dbReference type="Pfam" id="PF08282">
    <property type="entry name" value="Hydrolase_3"/>
    <property type="match status" value="1"/>
</dbReference>
<dbReference type="CDD" id="cd07517">
    <property type="entry name" value="HAD_HPP"/>
    <property type="match status" value="1"/>
</dbReference>
<dbReference type="NCBIfam" id="TIGR01484">
    <property type="entry name" value="HAD-SF-IIB"/>
    <property type="match status" value="1"/>
</dbReference>
<dbReference type="OrthoDB" id="9810101at2"/>
<dbReference type="EMBL" id="LQYT01000073">
    <property type="protein sequence ID" value="KYD14384.1"/>
    <property type="molecule type" value="Genomic_DNA"/>
</dbReference>
<reference evidence="1 2" key="1">
    <citation type="submission" date="2016-01" db="EMBL/GenBank/DDBJ databases">
        <title>Draft Genome Sequences of Seven Thermophilic Sporeformers Isolated from Foods.</title>
        <authorList>
            <person name="Berendsen E.M."/>
            <person name="Wells-Bennik M.H."/>
            <person name="Krawcyk A.O."/>
            <person name="De Jong A."/>
            <person name="Holsappel S."/>
            <person name="Eijlander R.T."/>
            <person name="Kuipers O.P."/>
        </authorList>
    </citation>
    <scope>NUCLEOTIDE SEQUENCE [LARGE SCALE GENOMIC DNA]</scope>
    <source>
        <strain evidence="1 2">B4135</strain>
    </source>
</reference>
<protein>
    <recommendedName>
        <fullName evidence="3">Cof-type HAD-IIB family hydrolase</fullName>
    </recommendedName>
</protein>
<dbReference type="GO" id="GO:0016791">
    <property type="term" value="F:phosphatase activity"/>
    <property type="evidence" value="ECO:0007669"/>
    <property type="project" value="TreeGrafter"/>
</dbReference>
<dbReference type="PANTHER" id="PTHR10000:SF25">
    <property type="entry name" value="PHOSPHATASE YKRA-RELATED"/>
    <property type="match status" value="1"/>
</dbReference>
<dbReference type="Proteomes" id="UP000075683">
    <property type="component" value="Unassembled WGS sequence"/>
</dbReference>
<dbReference type="AlphaFoldDB" id="A0A150LQ21"/>
<dbReference type="GO" id="GO:0005829">
    <property type="term" value="C:cytosol"/>
    <property type="evidence" value="ECO:0007669"/>
    <property type="project" value="TreeGrafter"/>
</dbReference>
<accession>A0A150LQ21</accession>
<organism evidence="1 2">
    <name type="scientific">Caldibacillus debilis</name>
    <dbReference type="NCBI Taxonomy" id="301148"/>
    <lineage>
        <taxon>Bacteria</taxon>
        <taxon>Bacillati</taxon>
        <taxon>Bacillota</taxon>
        <taxon>Bacilli</taxon>
        <taxon>Bacillales</taxon>
        <taxon>Bacillaceae</taxon>
        <taxon>Caldibacillus</taxon>
    </lineage>
</organism>
<dbReference type="PANTHER" id="PTHR10000">
    <property type="entry name" value="PHOSPHOSERINE PHOSPHATASE"/>
    <property type="match status" value="1"/>
</dbReference>
<evidence type="ECO:0000313" key="1">
    <source>
        <dbReference type="EMBL" id="KYD14384.1"/>
    </source>
</evidence>
<dbReference type="InterPro" id="IPR006379">
    <property type="entry name" value="HAD-SF_hydro_IIB"/>
</dbReference>
<proteinExistence type="predicted"/>
<dbReference type="NCBIfam" id="TIGR00099">
    <property type="entry name" value="Cof-subfamily"/>
    <property type="match status" value="1"/>
</dbReference>
<dbReference type="SFLD" id="SFLDS00003">
    <property type="entry name" value="Haloacid_Dehalogenase"/>
    <property type="match status" value="1"/>
</dbReference>
<dbReference type="PATRIC" id="fig|301148.3.peg.319"/>
<dbReference type="InterPro" id="IPR036412">
    <property type="entry name" value="HAD-like_sf"/>
</dbReference>
<dbReference type="STRING" id="301148.B4135_2811"/>
<dbReference type="SFLD" id="SFLDG01144">
    <property type="entry name" value="C2.B.4:_PGP_Like"/>
    <property type="match status" value="1"/>
</dbReference>
<dbReference type="SUPFAM" id="SSF56784">
    <property type="entry name" value="HAD-like"/>
    <property type="match status" value="1"/>
</dbReference>
<dbReference type="InterPro" id="IPR000150">
    <property type="entry name" value="Cof"/>
</dbReference>
<dbReference type="Gene3D" id="3.30.1240.10">
    <property type="match status" value="1"/>
</dbReference>
<sequence length="256" mass="29193">MGKMVFFDVDGTLLNSRNEVPPATVDAILRLKEKDVKVAIATGRAPFMFEFIRKPLGIDTFVSLNGQYVVVDGRPIFQFKMDPRHIERLLEIGKEKGHPFVFMSHDRMCATMNGHSYIKESMRSINVPEPGYDPEFYKKGPVYQMLLFCEPGEEKEYEAEFPMFRFLRWHRYALDVMPKGGSKAEGIRRISEYCRISKSDIFAFGDGMNDIEMLHFAGKGIAMGNAPDIVKRYADYVTKHVDEDGVYHGLIAAGLL</sequence>
<evidence type="ECO:0008006" key="3">
    <source>
        <dbReference type="Google" id="ProtNLM"/>
    </source>
</evidence>
<dbReference type="InterPro" id="IPR023214">
    <property type="entry name" value="HAD_sf"/>
</dbReference>
<gene>
    <name evidence="1" type="ORF">B4135_2811</name>
</gene>
<evidence type="ECO:0000313" key="2">
    <source>
        <dbReference type="Proteomes" id="UP000075683"/>
    </source>
</evidence>
<dbReference type="PROSITE" id="PS01229">
    <property type="entry name" value="COF_2"/>
    <property type="match status" value="1"/>
</dbReference>